<evidence type="ECO:0000313" key="2">
    <source>
        <dbReference type="Proteomes" id="UP001437256"/>
    </source>
</evidence>
<dbReference type="Proteomes" id="UP001437256">
    <property type="component" value="Unassembled WGS sequence"/>
</dbReference>
<accession>A0ABR2ZEI4</accession>
<organism evidence="1 2">
    <name type="scientific">Marasmius tenuissimus</name>
    <dbReference type="NCBI Taxonomy" id="585030"/>
    <lineage>
        <taxon>Eukaryota</taxon>
        <taxon>Fungi</taxon>
        <taxon>Dikarya</taxon>
        <taxon>Basidiomycota</taxon>
        <taxon>Agaricomycotina</taxon>
        <taxon>Agaricomycetes</taxon>
        <taxon>Agaricomycetidae</taxon>
        <taxon>Agaricales</taxon>
        <taxon>Marasmiineae</taxon>
        <taxon>Marasmiaceae</taxon>
        <taxon>Marasmius</taxon>
    </lineage>
</organism>
<protein>
    <submittedName>
        <fullName evidence="1">Uncharacterized protein</fullName>
    </submittedName>
</protein>
<proteinExistence type="predicted"/>
<gene>
    <name evidence="1" type="ORF">AAF712_013906</name>
</gene>
<reference evidence="1 2" key="1">
    <citation type="submission" date="2024-05" db="EMBL/GenBank/DDBJ databases">
        <title>A draft genome resource for the thread blight pathogen Marasmius tenuissimus strain MS-2.</title>
        <authorList>
            <person name="Yulfo-Soto G.E."/>
            <person name="Baruah I.K."/>
            <person name="Amoako-Attah I."/>
            <person name="Bukari Y."/>
            <person name="Meinhardt L.W."/>
            <person name="Bailey B.A."/>
            <person name="Cohen S.P."/>
        </authorList>
    </citation>
    <scope>NUCLEOTIDE SEQUENCE [LARGE SCALE GENOMIC DNA]</scope>
    <source>
        <strain evidence="1 2">MS-2</strain>
    </source>
</reference>
<evidence type="ECO:0000313" key="1">
    <source>
        <dbReference type="EMBL" id="KAL0059354.1"/>
    </source>
</evidence>
<dbReference type="EMBL" id="JBBXMP010000231">
    <property type="protein sequence ID" value="KAL0059354.1"/>
    <property type="molecule type" value="Genomic_DNA"/>
</dbReference>
<sequence>MAAKSVSDQPFIKALPSSVVEAFRHLDYVPNDLKICMRNHPHLFKNSLDWIVVADLRMFIDENVQVLDDVYMPSDGDLQHIEQFLATVASDSSFSTCTLNVEGSLLQYLYDGEPDGERAPKRPRWE</sequence>
<keyword evidence="2" id="KW-1185">Reference proteome</keyword>
<name>A0ABR2ZEI4_9AGAR</name>
<comment type="caution">
    <text evidence="1">The sequence shown here is derived from an EMBL/GenBank/DDBJ whole genome shotgun (WGS) entry which is preliminary data.</text>
</comment>